<dbReference type="PANTHER" id="PTHR36173:SF2">
    <property type="entry name" value="RIBONUCLEASE VAPC16"/>
    <property type="match status" value="1"/>
</dbReference>
<protein>
    <submittedName>
        <fullName evidence="2">PIN domain nuclease</fullName>
    </submittedName>
</protein>
<dbReference type="EMBL" id="PVWO01000050">
    <property type="protein sequence ID" value="PSB58038.1"/>
    <property type="molecule type" value="Genomic_DNA"/>
</dbReference>
<dbReference type="InterPro" id="IPR002716">
    <property type="entry name" value="PIN_dom"/>
</dbReference>
<keyword evidence="3" id="KW-1185">Reference proteome</keyword>
<dbReference type="OrthoDB" id="9798990at2"/>
<evidence type="ECO:0000313" key="2">
    <source>
        <dbReference type="EMBL" id="PSB58038.1"/>
    </source>
</evidence>
<name>A0A2T1GJR0_9CYAN</name>
<proteinExistence type="predicted"/>
<dbReference type="InterPro" id="IPR041705">
    <property type="entry name" value="PIN_Sll0205"/>
</dbReference>
<dbReference type="RefSeq" id="WP_106301568.1">
    <property type="nucleotide sequence ID" value="NZ_PVWO01000050.1"/>
</dbReference>
<dbReference type="InterPro" id="IPR052919">
    <property type="entry name" value="TA_system_RNase"/>
</dbReference>
<dbReference type="AlphaFoldDB" id="A0A2T1GJR0"/>
<gene>
    <name evidence="2" type="ORF">C7B77_06140</name>
</gene>
<sequence>MARYLLDTHVFLWLIQDDPQLSDRAKEVIANNESQLNFSVVSIWEIVIKLNIGKLKIGHKIEDIYTLLAQTEIEVMPIESSDLERYLSLPLYHRDPFDRLIISQAIDRDLILMSADAAFEPYPVQRLW</sequence>
<dbReference type="Gene3D" id="3.40.50.1010">
    <property type="entry name" value="5'-nuclease"/>
    <property type="match status" value="1"/>
</dbReference>
<comment type="caution">
    <text evidence="2">The sequence shown here is derived from an EMBL/GenBank/DDBJ whole genome shotgun (WGS) entry which is preliminary data.</text>
</comment>
<evidence type="ECO:0000259" key="1">
    <source>
        <dbReference type="Pfam" id="PF01850"/>
    </source>
</evidence>
<feature type="domain" description="PIN" evidence="1">
    <location>
        <begin position="4"/>
        <end position="120"/>
    </location>
</feature>
<reference evidence="2 3" key="1">
    <citation type="submission" date="2018-03" db="EMBL/GenBank/DDBJ databases">
        <title>The ancient ancestry and fast evolution of plastids.</title>
        <authorList>
            <person name="Moore K.R."/>
            <person name="Magnabosco C."/>
            <person name="Momper L."/>
            <person name="Gold D.A."/>
            <person name="Bosak T."/>
            <person name="Fournier G.P."/>
        </authorList>
    </citation>
    <scope>NUCLEOTIDE SEQUENCE [LARGE SCALE GENOMIC DNA]</scope>
    <source>
        <strain evidence="2 3">CCALA 037</strain>
    </source>
</reference>
<dbReference type="InterPro" id="IPR029060">
    <property type="entry name" value="PIN-like_dom_sf"/>
</dbReference>
<accession>A0A2T1GJR0</accession>
<dbReference type="PANTHER" id="PTHR36173">
    <property type="entry name" value="RIBONUCLEASE VAPC16-RELATED"/>
    <property type="match status" value="1"/>
</dbReference>
<dbReference type="SUPFAM" id="SSF88723">
    <property type="entry name" value="PIN domain-like"/>
    <property type="match status" value="1"/>
</dbReference>
<dbReference type="CDD" id="cd09872">
    <property type="entry name" value="PIN_Sll0205-like"/>
    <property type="match status" value="1"/>
</dbReference>
<evidence type="ECO:0000313" key="3">
    <source>
        <dbReference type="Proteomes" id="UP000238937"/>
    </source>
</evidence>
<dbReference type="Proteomes" id="UP000238937">
    <property type="component" value="Unassembled WGS sequence"/>
</dbReference>
<organism evidence="2 3">
    <name type="scientific">Chamaesiphon polymorphus CCALA 037</name>
    <dbReference type="NCBI Taxonomy" id="2107692"/>
    <lineage>
        <taxon>Bacteria</taxon>
        <taxon>Bacillati</taxon>
        <taxon>Cyanobacteriota</taxon>
        <taxon>Cyanophyceae</taxon>
        <taxon>Gomontiellales</taxon>
        <taxon>Chamaesiphonaceae</taxon>
        <taxon>Chamaesiphon</taxon>
    </lineage>
</organism>
<dbReference type="Pfam" id="PF01850">
    <property type="entry name" value="PIN"/>
    <property type="match status" value="1"/>
</dbReference>